<name>A0A1E5III2_ENDTX</name>
<dbReference type="AlphaFoldDB" id="A0A1E5III2"/>
<dbReference type="EMBL" id="LNVX01000385">
    <property type="protein sequence ID" value="OEG70299.1"/>
    <property type="molecule type" value="Genomic_DNA"/>
</dbReference>
<evidence type="ECO:0000313" key="2">
    <source>
        <dbReference type="Proteomes" id="UP000095237"/>
    </source>
</evidence>
<evidence type="ECO:0000313" key="1">
    <source>
        <dbReference type="EMBL" id="OEG70299.1"/>
    </source>
</evidence>
<dbReference type="Proteomes" id="UP000095237">
    <property type="component" value="Unassembled WGS sequence"/>
</dbReference>
<organism evidence="1 2">
    <name type="scientific">Endomicrobium trichonymphae</name>
    <dbReference type="NCBI Taxonomy" id="1408204"/>
    <lineage>
        <taxon>Bacteria</taxon>
        <taxon>Pseudomonadati</taxon>
        <taxon>Elusimicrobiota</taxon>
        <taxon>Endomicrobiia</taxon>
        <taxon>Endomicrobiales</taxon>
        <taxon>Endomicrobiaceae</taxon>
        <taxon>Candidatus Endomicrobiellum</taxon>
    </lineage>
</organism>
<proteinExistence type="predicted"/>
<sequence length="70" mass="8056">MQSALKAKIRYLKECLSRKIFDKKNKPGRTLDIGKAKSVLFFRNDGKTGDITVSTLLFREIKKNISILRL</sequence>
<gene>
    <name evidence="1" type="ORF">ATZ36_05035</name>
</gene>
<comment type="caution">
    <text evidence="1">The sequence shown here is derived from an EMBL/GenBank/DDBJ whole genome shotgun (WGS) entry which is preliminary data.</text>
</comment>
<protein>
    <submittedName>
        <fullName evidence="1">Uncharacterized protein</fullName>
    </submittedName>
</protein>
<reference evidence="1 2" key="1">
    <citation type="submission" date="2015-11" db="EMBL/GenBank/DDBJ databases">
        <title>Evidence for parallel genomic evolution in an endosymbiosis of termite gut flagellates.</title>
        <authorList>
            <person name="Zheng H."/>
        </authorList>
    </citation>
    <scope>NUCLEOTIDE SEQUENCE [LARGE SCALE GENOMIC DNA]</scope>
    <source>
        <strain evidence="1 2">CET450</strain>
    </source>
</reference>
<keyword evidence="2" id="KW-1185">Reference proteome</keyword>
<accession>A0A1E5III2</accession>